<dbReference type="Pfam" id="PF00684">
    <property type="entry name" value="DnaJ_CXXCXGXG"/>
    <property type="match status" value="1"/>
</dbReference>
<comment type="subunit">
    <text evidence="11">Homodimer.</text>
</comment>
<feature type="binding site" evidence="11">
    <location>
        <position position="204"/>
    </location>
    <ligand>
        <name>Zn(2+)</name>
        <dbReference type="ChEBI" id="CHEBI:29105"/>
        <label>1</label>
    </ligand>
</feature>
<dbReference type="CDD" id="cd10747">
    <property type="entry name" value="DnaJ_C"/>
    <property type="match status" value="1"/>
</dbReference>
<dbReference type="PANTHER" id="PTHR43096">
    <property type="entry name" value="DNAJ HOMOLOG 1, MITOCHONDRIAL-RELATED"/>
    <property type="match status" value="1"/>
</dbReference>
<evidence type="ECO:0000256" key="9">
    <source>
        <dbReference type="ARBA" id="ARBA00061004"/>
    </source>
</evidence>
<organism evidence="15 16">
    <name type="scientific">Candidatus Phytoplasma pini</name>
    <dbReference type="NCBI Taxonomy" id="267362"/>
    <lineage>
        <taxon>Bacteria</taxon>
        <taxon>Bacillati</taxon>
        <taxon>Mycoplasmatota</taxon>
        <taxon>Mollicutes</taxon>
        <taxon>Acholeplasmatales</taxon>
        <taxon>Acholeplasmataceae</taxon>
        <taxon>Candidatus Phytoplasma</taxon>
    </lineage>
</organism>
<name>A0A559KJG9_9MOLU</name>
<feature type="binding site" evidence="11">
    <location>
        <position position="207"/>
    </location>
    <ligand>
        <name>Zn(2+)</name>
        <dbReference type="ChEBI" id="CHEBI:29105"/>
        <label>1</label>
    </ligand>
</feature>
<keyword evidence="2 11" id="KW-0235">DNA replication</keyword>
<feature type="binding site" evidence="11">
    <location>
        <position position="193"/>
    </location>
    <ligand>
        <name>Zn(2+)</name>
        <dbReference type="ChEBI" id="CHEBI:29105"/>
        <label>2</label>
    </ligand>
</feature>
<dbReference type="InterPro" id="IPR002939">
    <property type="entry name" value="DnaJ_C"/>
</dbReference>
<keyword evidence="1 11" id="KW-0963">Cytoplasm</keyword>
<dbReference type="GO" id="GO:0008270">
    <property type="term" value="F:zinc ion binding"/>
    <property type="evidence" value="ECO:0007669"/>
    <property type="project" value="UniProtKB-UniRule"/>
</dbReference>
<dbReference type="Gene3D" id="2.60.260.20">
    <property type="entry name" value="Urease metallochaperone UreE, N-terminal domain"/>
    <property type="match status" value="2"/>
</dbReference>
<protein>
    <recommendedName>
        <fullName evidence="10 11">Chaperone protein DnaJ</fullName>
    </recommendedName>
</protein>
<evidence type="ECO:0000256" key="4">
    <source>
        <dbReference type="ARBA" id="ARBA00022737"/>
    </source>
</evidence>
<dbReference type="InterPro" id="IPR012724">
    <property type="entry name" value="DnaJ"/>
</dbReference>
<reference evidence="15 16" key="1">
    <citation type="submission" date="2019-06" db="EMBL/GenBank/DDBJ databases">
        <title>Draft Genome Sequence of Candidatus Phytoplasma pini-Related Strain MDPP: A Resource for Comparative Genomics of Gymnosperm-infecting Phytoplasmas.</title>
        <authorList>
            <person name="Cai W."/>
            <person name="Costanzo S."/>
            <person name="Shao J."/>
            <person name="Zhao Y."/>
            <person name="Davis R."/>
        </authorList>
    </citation>
    <scope>NUCLEOTIDE SEQUENCE [LARGE SCALE GENOMIC DNA]</scope>
    <source>
        <strain evidence="15 16">MDPP</strain>
    </source>
</reference>
<dbReference type="GO" id="GO:0006260">
    <property type="term" value="P:DNA replication"/>
    <property type="evidence" value="ECO:0007669"/>
    <property type="project" value="UniProtKB-KW"/>
</dbReference>
<feature type="domain" description="J" evidence="13">
    <location>
        <begin position="6"/>
        <end position="70"/>
    </location>
</feature>
<dbReference type="InterPro" id="IPR001623">
    <property type="entry name" value="DnaJ_domain"/>
</dbReference>
<dbReference type="CDD" id="cd06257">
    <property type="entry name" value="DnaJ"/>
    <property type="match status" value="1"/>
</dbReference>
<dbReference type="PROSITE" id="PS51188">
    <property type="entry name" value="ZF_CR"/>
    <property type="match status" value="1"/>
</dbReference>
<dbReference type="HAMAP" id="MF_01152">
    <property type="entry name" value="DnaJ"/>
    <property type="match status" value="1"/>
</dbReference>
<feature type="binding site" evidence="11">
    <location>
        <position position="167"/>
    </location>
    <ligand>
        <name>Zn(2+)</name>
        <dbReference type="ChEBI" id="CHEBI:29105"/>
        <label>2</label>
    </ligand>
</feature>
<evidence type="ECO:0000259" key="14">
    <source>
        <dbReference type="PROSITE" id="PS51188"/>
    </source>
</evidence>
<dbReference type="GO" id="GO:0031072">
    <property type="term" value="F:heat shock protein binding"/>
    <property type="evidence" value="ECO:0007669"/>
    <property type="project" value="InterPro"/>
</dbReference>
<feature type="binding site" evidence="11">
    <location>
        <position position="164"/>
    </location>
    <ligand>
        <name>Zn(2+)</name>
        <dbReference type="ChEBI" id="CHEBI:29105"/>
        <label>2</label>
    </ligand>
</feature>
<evidence type="ECO:0000256" key="10">
    <source>
        <dbReference type="ARBA" id="ARBA00067609"/>
    </source>
</evidence>
<dbReference type="Pfam" id="PF00226">
    <property type="entry name" value="DnaJ"/>
    <property type="match status" value="1"/>
</dbReference>
<dbReference type="AlphaFoldDB" id="A0A559KJG9"/>
<evidence type="ECO:0000259" key="13">
    <source>
        <dbReference type="PROSITE" id="PS50076"/>
    </source>
</evidence>
<evidence type="ECO:0000256" key="2">
    <source>
        <dbReference type="ARBA" id="ARBA00022705"/>
    </source>
</evidence>
<dbReference type="Proteomes" id="UP000320078">
    <property type="component" value="Unassembled WGS sequence"/>
</dbReference>
<dbReference type="FunFam" id="2.60.260.20:FF:000005">
    <property type="entry name" value="Chaperone protein dnaJ 1, mitochondrial"/>
    <property type="match status" value="1"/>
</dbReference>
<keyword evidence="4 11" id="KW-0677">Repeat</keyword>
<accession>A0A559KJG9</accession>
<evidence type="ECO:0000256" key="5">
    <source>
        <dbReference type="ARBA" id="ARBA00022771"/>
    </source>
</evidence>
<dbReference type="GO" id="GO:0005737">
    <property type="term" value="C:cytoplasm"/>
    <property type="evidence" value="ECO:0007669"/>
    <property type="project" value="UniProtKB-SubCell"/>
</dbReference>
<evidence type="ECO:0000256" key="8">
    <source>
        <dbReference type="ARBA" id="ARBA00023186"/>
    </source>
</evidence>
<comment type="similarity">
    <text evidence="9 11">Belongs to the DnaJ family.</text>
</comment>
<dbReference type="GO" id="GO:0005524">
    <property type="term" value="F:ATP binding"/>
    <property type="evidence" value="ECO:0007669"/>
    <property type="project" value="InterPro"/>
</dbReference>
<evidence type="ECO:0000256" key="7">
    <source>
        <dbReference type="ARBA" id="ARBA00023016"/>
    </source>
</evidence>
<comment type="cofactor">
    <cofactor evidence="11">
        <name>Zn(2+)</name>
        <dbReference type="ChEBI" id="CHEBI:29105"/>
    </cofactor>
    <text evidence="11">Binds 2 Zn(2+) ions per monomer.</text>
</comment>
<dbReference type="InterPro" id="IPR036869">
    <property type="entry name" value="J_dom_sf"/>
</dbReference>
<evidence type="ECO:0000256" key="1">
    <source>
        <dbReference type="ARBA" id="ARBA00022490"/>
    </source>
</evidence>
<comment type="subcellular location">
    <subcellularLocation>
        <location evidence="11">Cytoplasm</location>
    </subcellularLocation>
</comment>
<dbReference type="SUPFAM" id="SSF46565">
    <property type="entry name" value="Chaperone J-domain"/>
    <property type="match status" value="1"/>
</dbReference>
<dbReference type="OrthoDB" id="9779889at2"/>
<sequence>MNTKRDYYDVLGISKTASEQEITKAYRTLTKKYHPDISKENNATEKFKEVQKAYETLKDPQKRSNYDNFGHDAYNQQTSSGFQGFSNSGGFDFVDDIFETFFGGRTSKNNSQKTKVQKDLHVEMTISFLDAVLGTEKKIDLDIEEDCPQCNATGAKESKDIILCSSCNGSGYITKTQRIFLGNINTKQVCNKCRGTGHIILNKCFLCKGDKRIKNKKTFTINIPAGVEDGMTLQLEEKGNKGHLGVSNGDLYILFHVLKHENFERKENDIFSNVDITFSQATLGAIIDIKTIYGEINLKIPAGTQTNTKFRLKHKGVSYLNTYRKGDHYVIVKIITPTKLSYEQKQLFRRLQELE</sequence>
<dbReference type="GO" id="GO:0051082">
    <property type="term" value="F:unfolded protein binding"/>
    <property type="evidence" value="ECO:0007669"/>
    <property type="project" value="UniProtKB-UniRule"/>
</dbReference>
<dbReference type="GO" id="GO:0042026">
    <property type="term" value="P:protein refolding"/>
    <property type="evidence" value="ECO:0007669"/>
    <property type="project" value="TreeGrafter"/>
</dbReference>
<evidence type="ECO:0000256" key="3">
    <source>
        <dbReference type="ARBA" id="ARBA00022723"/>
    </source>
</evidence>
<comment type="caution">
    <text evidence="11">Lacks conserved residue(s) required for the propagation of feature annotation.</text>
</comment>
<feature type="zinc finger region" description="CR-type" evidence="12">
    <location>
        <begin position="134"/>
        <end position="216"/>
    </location>
</feature>
<dbReference type="InterPro" id="IPR001305">
    <property type="entry name" value="HSP_DnaJ_Cys-rich_dom"/>
</dbReference>
<feature type="binding site" evidence="11">
    <location>
        <position position="147"/>
    </location>
    <ligand>
        <name>Zn(2+)</name>
        <dbReference type="ChEBI" id="CHEBI:29105"/>
        <label>1</label>
    </ligand>
</feature>
<dbReference type="PRINTS" id="PR00625">
    <property type="entry name" value="JDOMAIN"/>
</dbReference>
<keyword evidence="3 11" id="KW-0479">Metal-binding</keyword>
<dbReference type="FunFam" id="1.10.287.110:FF:000031">
    <property type="entry name" value="Molecular chaperone DnaJ"/>
    <property type="match status" value="1"/>
</dbReference>
<dbReference type="InterPro" id="IPR018253">
    <property type="entry name" value="DnaJ_domain_CS"/>
</dbReference>
<dbReference type="Gene3D" id="2.10.230.10">
    <property type="entry name" value="Heat shock protein DnaJ, cysteine-rich domain"/>
    <property type="match status" value="1"/>
</dbReference>
<dbReference type="CDD" id="cd10719">
    <property type="entry name" value="DnaJ_zf"/>
    <property type="match status" value="1"/>
</dbReference>
<dbReference type="RefSeq" id="WP_144658351.1">
    <property type="nucleotide sequence ID" value="NZ_VIAE01000004.1"/>
</dbReference>
<dbReference type="SUPFAM" id="SSF57938">
    <property type="entry name" value="DnaJ/Hsp40 cysteine-rich domain"/>
    <property type="match status" value="1"/>
</dbReference>
<dbReference type="GO" id="GO:0009408">
    <property type="term" value="P:response to heat"/>
    <property type="evidence" value="ECO:0007669"/>
    <property type="project" value="InterPro"/>
</dbReference>
<dbReference type="EMBL" id="VIAE01000004">
    <property type="protein sequence ID" value="TVY12259.1"/>
    <property type="molecule type" value="Genomic_DNA"/>
</dbReference>
<feature type="binding site" evidence="11">
    <location>
        <position position="190"/>
    </location>
    <ligand>
        <name>Zn(2+)</name>
        <dbReference type="ChEBI" id="CHEBI:29105"/>
        <label>2</label>
    </ligand>
</feature>
<evidence type="ECO:0000256" key="6">
    <source>
        <dbReference type="ARBA" id="ARBA00022833"/>
    </source>
</evidence>
<evidence type="ECO:0000256" key="11">
    <source>
        <dbReference type="HAMAP-Rule" id="MF_01152"/>
    </source>
</evidence>
<dbReference type="Pfam" id="PF01556">
    <property type="entry name" value="DnaJ_C"/>
    <property type="match status" value="1"/>
</dbReference>
<feature type="domain" description="CR-type" evidence="14">
    <location>
        <begin position="134"/>
        <end position="216"/>
    </location>
</feature>
<dbReference type="NCBIfam" id="NF008035">
    <property type="entry name" value="PRK10767.1"/>
    <property type="match status" value="1"/>
</dbReference>
<dbReference type="PROSITE" id="PS00636">
    <property type="entry name" value="DNAJ_1"/>
    <property type="match status" value="1"/>
</dbReference>
<evidence type="ECO:0000256" key="12">
    <source>
        <dbReference type="PROSITE-ProRule" id="PRU00546"/>
    </source>
</evidence>
<dbReference type="NCBIfam" id="TIGR02349">
    <property type="entry name" value="DnaJ_bact"/>
    <property type="match status" value="1"/>
</dbReference>
<keyword evidence="7 11" id="KW-0346">Stress response</keyword>
<feature type="binding site" evidence="11">
    <location>
        <position position="150"/>
    </location>
    <ligand>
        <name>Zn(2+)</name>
        <dbReference type="ChEBI" id="CHEBI:29105"/>
        <label>1</label>
    </ligand>
</feature>
<dbReference type="FunFam" id="2.10.230.10:FF:000002">
    <property type="entry name" value="Molecular chaperone DnaJ"/>
    <property type="match status" value="1"/>
</dbReference>
<dbReference type="PANTHER" id="PTHR43096:SF48">
    <property type="entry name" value="CHAPERONE PROTEIN DNAJ"/>
    <property type="match status" value="1"/>
</dbReference>
<keyword evidence="6 11" id="KW-0862">Zinc</keyword>
<dbReference type="InterPro" id="IPR008971">
    <property type="entry name" value="HSP40/DnaJ_pept-bd"/>
</dbReference>
<dbReference type="SMART" id="SM00271">
    <property type="entry name" value="DnaJ"/>
    <property type="match status" value="1"/>
</dbReference>
<dbReference type="InterPro" id="IPR036410">
    <property type="entry name" value="HSP_DnaJ_Cys-rich_dom_sf"/>
</dbReference>
<dbReference type="Gene3D" id="1.10.287.110">
    <property type="entry name" value="DnaJ domain"/>
    <property type="match status" value="1"/>
</dbReference>
<keyword evidence="5 11" id="KW-0863">Zinc-finger</keyword>
<evidence type="ECO:0000313" key="16">
    <source>
        <dbReference type="Proteomes" id="UP000320078"/>
    </source>
</evidence>
<keyword evidence="8 11" id="KW-0143">Chaperone</keyword>
<comment type="domain">
    <text evidence="11">The J domain is necessary and sufficient to stimulate DnaK ATPase activity. Zinc center 1 plays an important role in the autonomous, DnaK-independent chaperone activity of DnaJ. Zinc center 2 is essential for interaction with DnaK and for DnaJ activity.</text>
</comment>
<dbReference type="SUPFAM" id="SSF49493">
    <property type="entry name" value="HSP40/DnaJ peptide-binding domain"/>
    <property type="match status" value="2"/>
</dbReference>
<proteinExistence type="inferred from homology"/>
<comment type="caution">
    <text evidence="15">The sequence shown here is derived from an EMBL/GenBank/DDBJ whole genome shotgun (WGS) entry which is preliminary data.</text>
</comment>
<evidence type="ECO:0000313" key="15">
    <source>
        <dbReference type="EMBL" id="TVY12259.1"/>
    </source>
</evidence>
<comment type="function">
    <text evidence="11">Participates actively in the response to hyperosmotic and heat shock by preventing the aggregation of stress-denatured proteins and by disaggregating proteins, also in an autonomous, DnaK-independent fashion. Unfolded proteins bind initially to DnaJ; upon interaction with the DnaJ-bound protein, DnaK hydrolyzes its bound ATP, resulting in the formation of a stable complex. GrpE releases ADP from DnaK; ATP binding to DnaK triggers the release of the substrate protein, thus completing the reaction cycle. Several rounds of ATP-dependent interactions between DnaJ, DnaK and GrpE are required for fully efficient folding. Also involved, together with DnaK and GrpE, in the DNA replication of plasmids through activation of initiation proteins.</text>
</comment>
<dbReference type="PROSITE" id="PS50076">
    <property type="entry name" value="DNAJ_2"/>
    <property type="match status" value="1"/>
</dbReference>
<gene>
    <name evidence="11 15" type="primary">dnaJ</name>
    <name evidence="15" type="ORF">MDPP_00206</name>
</gene>
<keyword evidence="16" id="KW-1185">Reference proteome</keyword>